<dbReference type="PRINTS" id="PR00095">
    <property type="entry name" value="ANTSNTHASEI"/>
</dbReference>
<dbReference type="InterPro" id="IPR019999">
    <property type="entry name" value="Anth_synth_I-like"/>
</dbReference>
<dbReference type="InterPro" id="IPR015890">
    <property type="entry name" value="Chorismate_C"/>
</dbReference>
<dbReference type="EMBL" id="BBWV01000004">
    <property type="protein sequence ID" value="GAO45013.1"/>
    <property type="molecule type" value="Genomic_DNA"/>
</dbReference>
<sequence length="438" mass="48842">MLNNNTVTGRSFKGYSLGNAPEIKKQMLNWGSRFNICCFMDSHNYPDSLQHYDAILAAGAWKWIASAPGNAFAKLRAFTHDNSDWLFGHVGFGMQSEIFPDLPVQPDPVGFPHLGFFVPEHLLLLKGDVLRVSSHSQNPDSIVAALTKSTADKPAGHQVIRLIPAVPKADYVRTIGELRAHIRRGDCYEINFCQEFSASETVIDPVQVFREMSNVSPNPFSVFYKSDETYLLCASPERFFTLQGESVWSQPIKGTAPRFPDDPVRDEDQSRRLLASAKEKAENVMIVDLVRNDLSRVCRPGSVTVTELFGIHAFPQVFQMISTVSGELSGGRNWIDVLENCFPMGSMTGAPKKRVLELIARYEKTGRGIFSGTVGYVDPDGNADFNVVIRSILYSNTRRQLSCLVGSGITWYADAEQEYEECLLKVQALLKILEGSKR</sequence>
<dbReference type="InterPro" id="IPR005801">
    <property type="entry name" value="ADC_synthase"/>
</dbReference>
<dbReference type="STRING" id="1220578.FPE01S_04_02560"/>
<accession>A0A0E9N5D1</accession>
<dbReference type="OrthoDB" id="9803598at2"/>
<feature type="domain" description="Chorismate-utilising enzyme C-terminal" evidence="1">
    <location>
        <begin position="168"/>
        <end position="425"/>
    </location>
</feature>
<evidence type="ECO:0000313" key="3">
    <source>
        <dbReference type="Proteomes" id="UP000033121"/>
    </source>
</evidence>
<proteinExistence type="predicted"/>
<dbReference type="PANTHER" id="PTHR11236:SF50">
    <property type="entry name" value="AMINODEOXYCHORISMATE SYNTHASE COMPONENT 1"/>
    <property type="match status" value="1"/>
</dbReference>
<evidence type="ECO:0000259" key="1">
    <source>
        <dbReference type="Pfam" id="PF00425"/>
    </source>
</evidence>
<dbReference type="GO" id="GO:0046820">
    <property type="term" value="F:4-amino-4-deoxychorismate synthase activity"/>
    <property type="evidence" value="ECO:0007669"/>
    <property type="project" value="TreeGrafter"/>
</dbReference>
<dbReference type="AlphaFoldDB" id="A0A0E9N5D1"/>
<organism evidence="2 3">
    <name type="scientific">Flavihumibacter petaseus NBRC 106054</name>
    <dbReference type="NCBI Taxonomy" id="1220578"/>
    <lineage>
        <taxon>Bacteria</taxon>
        <taxon>Pseudomonadati</taxon>
        <taxon>Bacteroidota</taxon>
        <taxon>Chitinophagia</taxon>
        <taxon>Chitinophagales</taxon>
        <taxon>Chitinophagaceae</taxon>
        <taxon>Flavihumibacter</taxon>
    </lineage>
</organism>
<keyword evidence="3" id="KW-1185">Reference proteome</keyword>
<gene>
    <name evidence="2" type="primary">pabB</name>
    <name evidence="2" type="ORF">FPE01S_04_02560</name>
</gene>
<dbReference type="SUPFAM" id="SSF56322">
    <property type="entry name" value="ADC synthase"/>
    <property type="match status" value="1"/>
</dbReference>
<protein>
    <submittedName>
        <fullName evidence="2">Para-aminobenzoate synthase component I</fullName>
    </submittedName>
</protein>
<dbReference type="Pfam" id="PF00425">
    <property type="entry name" value="Chorismate_bind"/>
    <property type="match status" value="1"/>
</dbReference>
<dbReference type="PANTHER" id="PTHR11236">
    <property type="entry name" value="AMINOBENZOATE/ANTHRANILATE SYNTHASE"/>
    <property type="match status" value="1"/>
</dbReference>
<dbReference type="Proteomes" id="UP000033121">
    <property type="component" value="Unassembled WGS sequence"/>
</dbReference>
<evidence type="ECO:0000313" key="2">
    <source>
        <dbReference type="EMBL" id="GAO45013.1"/>
    </source>
</evidence>
<comment type="caution">
    <text evidence="2">The sequence shown here is derived from an EMBL/GenBank/DDBJ whole genome shotgun (WGS) entry which is preliminary data.</text>
</comment>
<reference evidence="2 3" key="1">
    <citation type="submission" date="2015-04" db="EMBL/GenBank/DDBJ databases">
        <title>Whole genome shotgun sequence of Flavihumibacter petaseus NBRC 106054.</title>
        <authorList>
            <person name="Miyazawa S."/>
            <person name="Hosoyama A."/>
            <person name="Hashimoto M."/>
            <person name="Noguchi M."/>
            <person name="Tsuchikane K."/>
            <person name="Ohji S."/>
            <person name="Yamazoe A."/>
            <person name="Ichikawa N."/>
            <person name="Kimura A."/>
            <person name="Fujita N."/>
        </authorList>
    </citation>
    <scope>NUCLEOTIDE SEQUENCE [LARGE SCALE GENOMIC DNA]</scope>
    <source>
        <strain evidence="2 3">NBRC 106054</strain>
    </source>
</reference>
<dbReference type="Gene3D" id="3.60.120.10">
    <property type="entry name" value="Anthranilate synthase"/>
    <property type="match status" value="1"/>
</dbReference>
<dbReference type="GO" id="GO:0000162">
    <property type="term" value="P:L-tryptophan biosynthetic process"/>
    <property type="evidence" value="ECO:0007669"/>
    <property type="project" value="TreeGrafter"/>
</dbReference>
<name>A0A0E9N5D1_9BACT</name>